<name>A0A0H2U0I3_MAGP6</name>
<dbReference type="AlphaFoldDB" id="A0A0H2U0I3"/>
<dbReference type="OrthoDB" id="247245at2759"/>
<evidence type="ECO:0000313" key="2">
    <source>
        <dbReference type="EMBL" id="KLU89362.1"/>
    </source>
</evidence>
<proteinExistence type="predicted"/>
<organism evidence="2">
    <name type="scientific">Magnaporthiopsis poae (strain ATCC 64411 / 73-15)</name>
    <name type="common">Kentucky bluegrass fungus</name>
    <name type="synonym">Magnaporthe poae</name>
    <dbReference type="NCBI Taxonomy" id="644358"/>
    <lineage>
        <taxon>Eukaryota</taxon>
        <taxon>Fungi</taxon>
        <taxon>Dikarya</taxon>
        <taxon>Ascomycota</taxon>
        <taxon>Pezizomycotina</taxon>
        <taxon>Sordariomycetes</taxon>
        <taxon>Sordariomycetidae</taxon>
        <taxon>Magnaporthales</taxon>
        <taxon>Magnaporthaceae</taxon>
        <taxon>Magnaporthiopsis</taxon>
    </lineage>
</organism>
<protein>
    <submittedName>
        <fullName evidence="2">Uncharacterized protein</fullName>
    </submittedName>
</protein>
<feature type="region of interest" description="Disordered" evidence="1">
    <location>
        <begin position="1"/>
        <end position="26"/>
    </location>
</feature>
<reference evidence="2" key="1">
    <citation type="submission" date="2010-05" db="EMBL/GenBank/DDBJ databases">
        <title>The Genome Sequence of Magnaporthe poae strain ATCC 64411.</title>
        <authorList>
            <consortium name="The Broad Institute Genome Sequencing Platform"/>
            <consortium name="Broad Institute Genome Sequencing Center for Infectious Disease"/>
            <person name="Ma L.-J."/>
            <person name="Dead R."/>
            <person name="Young S."/>
            <person name="Zeng Q."/>
            <person name="Koehrsen M."/>
            <person name="Alvarado L."/>
            <person name="Berlin A."/>
            <person name="Chapman S.B."/>
            <person name="Chen Z."/>
            <person name="Freedman E."/>
            <person name="Gellesch M."/>
            <person name="Goldberg J."/>
            <person name="Griggs A."/>
            <person name="Gujja S."/>
            <person name="Heilman E.R."/>
            <person name="Heiman D."/>
            <person name="Hepburn T."/>
            <person name="Howarth C."/>
            <person name="Jen D."/>
            <person name="Larson L."/>
            <person name="Mehta T."/>
            <person name="Neiman D."/>
            <person name="Pearson M."/>
            <person name="Roberts A."/>
            <person name="Saif S."/>
            <person name="Shea T."/>
            <person name="Shenoy N."/>
            <person name="Sisk P."/>
            <person name="Stolte C."/>
            <person name="Sykes S."/>
            <person name="Walk T."/>
            <person name="White J."/>
            <person name="Yandava C."/>
            <person name="Haas B."/>
            <person name="Nusbaum C."/>
            <person name="Birren B."/>
        </authorList>
    </citation>
    <scope>NUCLEOTIDE SEQUENCE</scope>
    <source>
        <strain evidence="2">ATCC 64411</strain>
    </source>
</reference>
<sequence length="123" mass="13316">ATRTCRSATPKDRVRSQGDVRDKARRCEARGRGRGVVVWNDGDRAELEREVARVVDEIYARSPGMVELGAAAVPAARRRGRGVELLAEQAYQPEVEGAGEGKGKAVAVLGLLGWSPDCRMTAR</sequence>
<reference evidence="2" key="2">
    <citation type="submission" date="2011-03" db="EMBL/GenBank/DDBJ databases">
        <title>Annotation of Magnaporthe poae ATCC 64411.</title>
        <authorList>
            <person name="Ma L.-J."/>
            <person name="Dead R."/>
            <person name="Young S.K."/>
            <person name="Zeng Q."/>
            <person name="Gargeya S."/>
            <person name="Fitzgerald M."/>
            <person name="Haas B."/>
            <person name="Abouelleil A."/>
            <person name="Alvarado L."/>
            <person name="Arachchi H.M."/>
            <person name="Berlin A."/>
            <person name="Brown A."/>
            <person name="Chapman S.B."/>
            <person name="Chen Z."/>
            <person name="Dunbar C."/>
            <person name="Freedman E."/>
            <person name="Gearin G."/>
            <person name="Gellesch M."/>
            <person name="Goldberg J."/>
            <person name="Griggs A."/>
            <person name="Gujja S."/>
            <person name="Heiman D."/>
            <person name="Howarth C."/>
            <person name="Larson L."/>
            <person name="Lui A."/>
            <person name="MacDonald P.J.P."/>
            <person name="Mehta T."/>
            <person name="Montmayeur A."/>
            <person name="Murphy C."/>
            <person name="Neiman D."/>
            <person name="Pearson M."/>
            <person name="Priest M."/>
            <person name="Roberts A."/>
            <person name="Saif S."/>
            <person name="Shea T."/>
            <person name="Shenoy N."/>
            <person name="Sisk P."/>
            <person name="Stolte C."/>
            <person name="Sykes S."/>
            <person name="Yandava C."/>
            <person name="Wortman J."/>
            <person name="Nusbaum C."/>
            <person name="Birren B."/>
        </authorList>
    </citation>
    <scope>NUCLEOTIDE SEQUENCE</scope>
    <source>
        <strain evidence="2">ATCC 64411</strain>
    </source>
</reference>
<dbReference type="VEuPathDB" id="FungiDB:MAPG_08333"/>
<gene>
    <name evidence="2" type="ORF">MAPG_08333</name>
</gene>
<accession>A0A0H2U0I3</accession>
<feature type="compositionally biased region" description="Basic and acidic residues" evidence="1">
    <location>
        <begin position="9"/>
        <end position="26"/>
    </location>
</feature>
<feature type="non-terminal residue" evidence="2">
    <location>
        <position position="1"/>
    </location>
</feature>
<dbReference type="EMBL" id="GL876972">
    <property type="protein sequence ID" value="KLU89362.1"/>
    <property type="molecule type" value="Genomic_DNA"/>
</dbReference>
<evidence type="ECO:0000256" key="1">
    <source>
        <dbReference type="SAM" id="MobiDB-lite"/>
    </source>
</evidence>